<reference evidence="3 4" key="1">
    <citation type="submission" date="2015-07" db="EMBL/GenBank/DDBJ databases">
        <authorList>
            <person name="Noorani M."/>
        </authorList>
    </citation>
    <scope>NUCLEOTIDE SEQUENCE [LARGE SCALE GENOMIC DNA]</scope>
    <source>
        <strain evidence="3 4">CECT 7802</strain>
    </source>
</reference>
<protein>
    <recommendedName>
        <fullName evidence="5">Lipoprotein</fullName>
    </recommendedName>
</protein>
<evidence type="ECO:0000313" key="3">
    <source>
        <dbReference type="EMBL" id="CTQ48490.1"/>
    </source>
</evidence>
<keyword evidence="4" id="KW-1185">Reference proteome</keyword>
<organism evidence="3 4">
    <name type="scientific">Jannaschia donghaensis</name>
    <dbReference type="NCBI Taxonomy" id="420998"/>
    <lineage>
        <taxon>Bacteria</taxon>
        <taxon>Pseudomonadati</taxon>
        <taxon>Pseudomonadota</taxon>
        <taxon>Alphaproteobacteria</taxon>
        <taxon>Rhodobacterales</taxon>
        <taxon>Roseobacteraceae</taxon>
        <taxon>Jannaschia</taxon>
    </lineage>
</organism>
<accession>A0A0M6YEU9</accession>
<feature type="region of interest" description="Disordered" evidence="1">
    <location>
        <begin position="183"/>
        <end position="208"/>
    </location>
</feature>
<evidence type="ECO:0000256" key="1">
    <source>
        <dbReference type="SAM" id="MobiDB-lite"/>
    </source>
</evidence>
<proteinExistence type="predicted"/>
<gene>
    <name evidence="3" type="ORF">JDO7802_00492</name>
</gene>
<keyword evidence="2" id="KW-0732">Signal</keyword>
<dbReference type="PROSITE" id="PS51257">
    <property type="entry name" value="PROKAR_LIPOPROTEIN"/>
    <property type="match status" value="1"/>
</dbReference>
<evidence type="ECO:0000256" key="2">
    <source>
        <dbReference type="SAM" id="SignalP"/>
    </source>
</evidence>
<evidence type="ECO:0008006" key="5">
    <source>
        <dbReference type="Google" id="ProtNLM"/>
    </source>
</evidence>
<dbReference type="RefSeq" id="WP_055082240.1">
    <property type="nucleotide sequence ID" value="NZ_CXSU01000005.1"/>
</dbReference>
<sequence>MLRALAVMVFLPLLAACGADNIYAPLSEVQNRAYRASGPTTLTLLTAINNRSGAGGHSALMISGDQRVIFDPAGTWRHPTAPERGDVLYGITPTMLEFYIDYHARPTYHLVSQEISVSPELAAQALQLVQAHGPASKATCGQSISGILQQLGFTQVKRRWYPDRIMKDFAAVPGVRETKRFDDTVDPHSPERPTVTRVTDDGFETTAG</sequence>
<feature type="chain" id="PRO_5013334512" description="Lipoprotein" evidence="2">
    <location>
        <begin position="16"/>
        <end position="208"/>
    </location>
</feature>
<dbReference type="EMBL" id="CXSU01000005">
    <property type="protein sequence ID" value="CTQ48490.1"/>
    <property type="molecule type" value="Genomic_DNA"/>
</dbReference>
<dbReference type="Proteomes" id="UP000049222">
    <property type="component" value="Unassembled WGS sequence"/>
</dbReference>
<feature type="signal peptide" evidence="2">
    <location>
        <begin position="1"/>
        <end position="15"/>
    </location>
</feature>
<evidence type="ECO:0000313" key="4">
    <source>
        <dbReference type="Proteomes" id="UP000049222"/>
    </source>
</evidence>
<name>A0A0M6YEU9_9RHOB</name>
<dbReference type="AlphaFoldDB" id="A0A0M6YEU9"/>
<dbReference type="STRING" id="420998.JDO7802_00492"/>